<dbReference type="Gene3D" id="1.20.5.2700">
    <property type="match status" value="1"/>
</dbReference>
<dbReference type="Pfam" id="PF00662">
    <property type="entry name" value="Proton_antipo_N"/>
    <property type="match status" value="1"/>
</dbReference>
<feature type="transmembrane region" description="Helical" evidence="7">
    <location>
        <begin position="414"/>
        <end position="432"/>
    </location>
</feature>
<dbReference type="InterPro" id="IPR003945">
    <property type="entry name" value="NU5C-like"/>
</dbReference>
<sequence>MENLIALLIAAPLLGAAVLLCCGRRLDGVGHWIGTVLSAASFVVGVVLFADMLGKGAEDRTMTQHLFSWIPVGGFQADVTFRLDQLSMTFVLLITGVGSLIHLYSVGYMEHDERRRRFFGYLNLFLAAMLLLVLADNYLLLYVGWEGVGLASYLLIGFWQHKPSAATAAKKAFLVNRVGDVGLSIAIMLMFTTFGTFAFEPVLAGADKAGEGRLTAIGLMLLLAACGKSAQVPLQSWLGDAMEGPTPVSALIHAATMVTAGVYLIVRSGAIFNAAPDAQLVVTVVGAVTLLFGAIVGCAKDDIKKALAGSTMSQIGYMVLAAGLGPIGYVFAIMHLVTHGFFKAGLFLGAGSVMHGMNDEVDMRKYGGLRKYMPVTFVTFGLGYLAIIGFPGLSGFFSKDKIIEAAFAKGGTEGWILGGAALLGAAITAYYMTRVMLMTFFGEERWRNRPTASPDESSAEPAAEHRGDAASEHVAAATGEPHPHESPKVMTIPMIVLAFGSVFAGGLFSLGDRFLHWLEPVTGHAEGHSPVSAGTVTGATLVLLLVGVGIAYAQYGRRPVPAVPPRGSLLTRAARRDLLQDDFNHVVLVRGGEHLTRSLVYVDHTLVDGVVNGTAASVGGLSGRLRRLQNGYARSYAVSMFGGAAVLVALTLLMRAV</sequence>
<feature type="transmembrane region" description="Helical" evidence="7">
    <location>
        <begin position="531"/>
        <end position="553"/>
    </location>
</feature>
<protein>
    <submittedName>
        <fullName evidence="10">NADH-quinone oxidoreductase subunit L</fullName>
    </submittedName>
</protein>
<dbReference type="EMBL" id="JBHUDX010000066">
    <property type="protein sequence ID" value="MFD1661025.1"/>
    <property type="molecule type" value="Genomic_DNA"/>
</dbReference>
<comment type="caution">
    <text evidence="10">The sequence shown here is derived from an EMBL/GenBank/DDBJ whole genome shotgun (WGS) entry which is preliminary data.</text>
</comment>
<dbReference type="Proteomes" id="UP001597261">
    <property type="component" value="Unassembled WGS sequence"/>
</dbReference>
<feature type="transmembrane region" description="Helical" evidence="7">
    <location>
        <begin position="492"/>
        <end position="511"/>
    </location>
</feature>
<keyword evidence="3 7" id="KW-1133">Transmembrane helix</keyword>
<dbReference type="PRINTS" id="PR01435">
    <property type="entry name" value="NPOXDRDTASE5"/>
</dbReference>
<dbReference type="PRINTS" id="PR01434">
    <property type="entry name" value="NADHDHGNASE5"/>
</dbReference>
<feature type="transmembrane region" description="Helical" evidence="7">
    <location>
        <begin position="29"/>
        <end position="54"/>
    </location>
</feature>
<feature type="transmembrane region" description="Helical" evidence="7">
    <location>
        <begin position="278"/>
        <end position="299"/>
    </location>
</feature>
<dbReference type="RefSeq" id="WP_381086154.1">
    <property type="nucleotide sequence ID" value="NZ_JBHUDX010000066.1"/>
</dbReference>
<feature type="transmembrane region" description="Helical" evidence="7">
    <location>
        <begin position="636"/>
        <end position="654"/>
    </location>
</feature>
<accession>A0ABW4IUJ3</accession>
<dbReference type="NCBIfam" id="TIGR01974">
    <property type="entry name" value="NDH_I_L"/>
    <property type="match status" value="1"/>
</dbReference>
<evidence type="ECO:0000256" key="2">
    <source>
        <dbReference type="ARBA" id="ARBA00022692"/>
    </source>
</evidence>
<dbReference type="NCBIfam" id="NF005141">
    <property type="entry name" value="PRK06590.1"/>
    <property type="match status" value="1"/>
</dbReference>
<name>A0ABW4IUJ3_9ACTN</name>
<dbReference type="InterPro" id="IPR018393">
    <property type="entry name" value="NADHpl_OxRdtase_5_subgr"/>
</dbReference>
<gene>
    <name evidence="10" type="primary">nuoL</name>
    <name evidence="10" type="ORF">ACFSL4_23170</name>
</gene>
<evidence type="ECO:0000259" key="9">
    <source>
        <dbReference type="Pfam" id="PF00662"/>
    </source>
</evidence>
<evidence type="ECO:0000256" key="6">
    <source>
        <dbReference type="SAM" id="MobiDB-lite"/>
    </source>
</evidence>
<evidence type="ECO:0000313" key="11">
    <source>
        <dbReference type="Proteomes" id="UP001597261"/>
    </source>
</evidence>
<reference evidence="11" key="1">
    <citation type="journal article" date="2019" name="Int. J. Syst. Evol. Microbiol.">
        <title>The Global Catalogue of Microorganisms (GCM) 10K type strain sequencing project: providing services to taxonomists for standard genome sequencing and annotation.</title>
        <authorList>
            <consortium name="The Broad Institute Genomics Platform"/>
            <consortium name="The Broad Institute Genome Sequencing Center for Infectious Disease"/>
            <person name="Wu L."/>
            <person name="Ma J."/>
        </authorList>
    </citation>
    <scope>NUCLEOTIDE SEQUENCE [LARGE SCALE GENOMIC DNA]</scope>
    <source>
        <strain evidence="11">CGMCC 1.12470</strain>
    </source>
</reference>
<feature type="transmembrane region" description="Helical" evidence="7">
    <location>
        <begin position="214"/>
        <end position="234"/>
    </location>
</feature>
<comment type="subcellular location">
    <subcellularLocation>
        <location evidence="1">Endomembrane system</location>
        <topology evidence="1">Multi-pass membrane protein</topology>
    </subcellularLocation>
    <subcellularLocation>
        <location evidence="5">Membrane</location>
        <topology evidence="5">Multi-pass membrane protein</topology>
    </subcellularLocation>
</comment>
<evidence type="ECO:0000256" key="7">
    <source>
        <dbReference type="SAM" id="Phobius"/>
    </source>
</evidence>
<organism evidence="10 11">
    <name type="scientific">Streptomyces caeni</name>
    <dbReference type="NCBI Taxonomy" id="2307231"/>
    <lineage>
        <taxon>Bacteria</taxon>
        <taxon>Bacillati</taxon>
        <taxon>Actinomycetota</taxon>
        <taxon>Actinomycetes</taxon>
        <taxon>Kitasatosporales</taxon>
        <taxon>Streptomycetaceae</taxon>
        <taxon>Streptomyces</taxon>
    </lineage>
</organism>
<dbReference type="InterPro" id="IPR001750">
    <property type="entry name" value="ND/Mrp_TM"/>
</dbReference>
<dbReference type="PANTHER" id="PTHR42829:SF2">
    <property type="entry name" value="NADH-UBIQUINONE OXIDOREDUCTASE CHAIN 5"/>
    <property type="match status" value="1"/>
</dbReference>
<keyword evidence="2 5" id="KW-0812">Transmembrane</keyword>
<evidence type="ECO:0000256" key="3">
    <source>
        <dbReference type="ARBA" id="ARBA00022989"/>
    </source>
</evidence>
<dbReference type="Pfam" id="PF00361">
    <property type="entry name" value="Proton_antipo_M"/>
    <property type="match status" value="1"/>
</dbReference>
<evidence type="ECO:0000256" key="1">
    <source>
        <dbReference type="ARBA" id="ARBA00004127"/>
    </source>
</evidence>
<evidence type="ECO:0000256" key="5">
    <source>
        <dbReference type="RuleBase" id="RU000320"/>
    </source>
</evidence>
<feature type="region of interest" description="Disordered" evidence="6">
    <location>
        <begin position="448"/>
        <end position="486"/>
    </location>
</feature>
<keyword evidence="11" id="KW-1185">Reference proteome</keyword>
<keyword evidence="4 7" id="KW-0472">Membrane</keyword>
<feature type="domain" description="NADH:quinone oxidoreductase/Mrp antiporter transmembrane" evidence="8">
    <location>
        <begin position="135"/>
        <end position="417"/>
    </location>
</feature>
<feature type="compositionally biased region" description="Basic and acidic residues" evidence="6">
    <location>
        <begin position="462"/>
        <end position="471"/>
    </location>
</feature>
<feature type="transmembrane region" description="Helical" evidence="7">
    <location>
        <begin position="181"/>
        <end position="199"/>
    </location>
</feature>
<feature type="domain" description="NADH-Ubiquinone oxidoreductase (complex I) chain 5 N-terminal" evidence="9">
    <location>
        <begin position="69"/>
        <end position="119"/>
    </location>
</feature>
<feature type="transmembrane region" description="Helical" evidence="7">
    <location>
        <begin position="118"/>
        <end position="135"/>
    </location>
</feature>
<evidence type="ECO:0000313" key="10">
    <source>
        <dbReference type="EMBL" id="MFD1661025.1"/>
    </source>
</evidence>
<feature type="transmembrane region" description="Helical" evidence="7">
    <location>
        <begin position="89"/>
        <end position="106"/>
    </location>
</feature>
<feature type="compositionally biased region" description="Low complexity" evidence="6">
    <location>
        <begin position="450"/>
        <end position="461"/>
    </location>
</feature>
<dbReference type="PANTHER" id="PTHR42829">
    <property type="entry name" value="NADH-UBIQUINONE OXIDOREDUCTASE CHAIN 5"/>
    <property type="match status" value="1"/>
</dbReference>
<feature type="transmembrane region" description="Helical" evidence="7">
    <location>
        <begin position="372"/>
        <end position="394"/>
    </location>
</feature>
<dbReference type="InterPro" id="IPR001516">
    <property type="entry name" value="Proton_antipo_N"/>
</dbReference>
<proteinExistence type="predicted"/>
<evidence type="ECO:0000259" key="8">
    <source>
        <dbReference type="Pfam" id="PF00361"/>
    </source>
</evidence>
<evidence type="ECO:0000256" key="4">
    <source>
        <dbReference type="ARBA" id="ARBA00023136"/>
    </source>
</evidence>
<feature type="transmembrane region" description="Helical" evidence="7">
    <location>
        <begin position="246"/>
        <end position="266"/>
    </location>
</feature>